<gene>
    <name evidence="1" type="ORF">T07_11745</name>
</gene>
<sequence length="83" mass="10026">MQKTEMQLFQLNNFFQTCIYSKTSYLASASFLQRRFDSAKISSKDFLIKNFYLSKIDILKFYLIKKYLIFIMVLRRDISDIQN</sequence>
<reference evidence="1 2" key="1">
    <citation type="submission" date="2015-01" db="EMBL/GenBank/DDBJ databases">
        <title>Evolution of Trichinella species and genotypes.</title>
        <authorList>
            <person name="Korhonen P.K."/>
            <person name="Edoardo P."/>
            <person name="Giuseppe L.R."/>
            <person name="Gasser R.B."/>
        </authorList>
    </citation>
    <scope>NUCLEOTIDE SEQUENCE [LARGE SCALE GENOMIC DNA]</scope>
    <source>
        <strain evidence="1">ISS37</strain>
    </source>
</reference>
<keyword evidence="2" id="KW-1185">Reference proteome</keyword>
<evidence type="ECO:0000313" key="1">
    <source>
        <dbReference type="EMBL" id="KRX21475.1"/>
    </source>
</evidence>
<dbReference type="OrthoDB" id="10284700at2759"/>
<name>A0A0V0S3X0_9BILA</name>
<protein>
    <submittedName>
        <fullName evidence="1">Uncharacterized protein</fullName>
    </submittedName>
</protein>
<comment type="caution">
    <text evidence="1">The sequence shown here is derived from an EMBL/GenBank/DDBJ whole genome shotgun (WGS) entry which is preliminary data.</text>
</comment>
<accession>A0A0V0S3X0</accession>
<evidence type="ECO:0000313" key="2">
    <source>
        <dbReference type="Proteomes" id="UP000054630"/>
    </source>
</evidence>
<dbReference type="EMBL" id="JYDL01000039">
    <property type="protein sequence ID" value="KRX21475.1"/>
    <property type="molecule type" value="Genomic_DNA"/>
</dbReference>
<dbReference type="Proteomes" id="UP000054630">
    <property type="component" value="Unassembled WGS sequence"/>
</dbReference>
<organism evidence="1 2">
    <name type="scientific">Trichinella nelsoni</name>
    <dbReference type="NCBI Taxonomy" id="6336"/>
    <lineage>
        <taxon>Eukaryota</taxon>
        <taxon>Metazoa</taxon>
        <taxon>Ecdysozoa</taxon>
        <taxon>Nematoda</taxon>
        <taxon>Enoplea</taxon>
        <taxon>Dorylaimia</taxon>
        <taxon>Trichinellida</taxon>
        <taxon>Trichinellidae</taxon>
        <taxon>Trichinella</taxon>
    </lineage>
</organism>
<dbReference type="AlphaFoldDB" id="A0A0V0S3X0"/>
<proteinExistence type="predicted"/>